<keyword evidence="1" id="KW-0812">Transmembrane</keyword>
<evidence type="ECO:0000313" key="3">
    <source>
        <dbReference type="Proteomes" id="UP001159364"/>
    </source>
</evidence>
<sequence length="187" mass="21587">MEDLSMVAADCVVLSCCCQCLILQLIIFIFLKLPCKLARRTKEYAKKKLNSRKRDKKIEAIRDASFQDDEFVEFHEGCIKIQIEDKCPIDKHDCEGCLEDVERVMEELCHKGQFAFGSFWGRERSRSSSRDAAKDEFGLSRSSPKYVPKDEFELSRSSQRYVSKDEFELSAVKLELLEIVASLKHSN</sequence>
<dbReference type="PANTHER" id="PTHR33264:SF27">
    <property type="entry name" value="TRANSMEMBRANE PROTEIN"/>
    <property type="match status" value="1"/>
</dbReference>
<dbReference type="PANTHER" id="PTHR33264">
    <property type="entry name" value="EXPRESSED PROTEIN"/>
    <property type="match status" value="1"/>
</dbReference>
<reference evidence="2 3" key="1">
    <citation type="submission" date="2021-09" db="EMBL/GenBank/DDBJ databases">
        <title>Genomic insights and catalytic innovation underlie evolution of tropane alkaloids biosynthesis.</title>
        <authorList>
            <person name="Wang Y.-J."/>
            <person name="Tian T."/>
            <person name="Huang J.-P."/>
            <person name="Huang S.-X."/>
        </authorList>
    </citation>
    <scope>NUCLEOTIDE SEQUENCE [LARGE SCALE GENOMIC DNA]</scope>
    <source>
        <strain evidence="2">KIB-2018</strain>
        <tissue evidence="2">Leaf</tissue>
    </source>
</reference>
<keyword evidence="1" id="KW-1133">Transmembrane helix</keyword>
<name>A0AAV8T1H2_9ROSI</name>
<evidence type="ECO:0000256" key="1">
    <source>
        <dbReference type="SAM" id="Phobius"/>
    </source>
</evidence>
<organism evidence="2 3">
    <name type="scientific">Erythroxylum novogranatense</name>
    <dbReference type="NCBI Taxonomy" id="1862640"/>
    <lineage>
        <taxon>Eukaryota</taxon>
        <taxon>Viridiplantae</taxon>
        <taxon>Streptophyta</taxon>
        <taxon>Embryophyta</taxon>
        <taxon>Tracheophyta</taxon>
        <taxon>Spermatophyta</taxon>
        <taxon>Magnoliopsida</taxon>
        <taxon>eudicotyledons</taxon>
        <taxon>Gunneridae</taxon>
        <taxon>Pentapetalae</taxon>
        <taxon>rosids</taxon>
        <taxon>fabids</taxon>
        <taxon>Malpighiales</taxon>
        <taxon>Erythroxylaceae</taxon>
        <taxon>Erythroxylum</taxon>
    </lineage>
</organism>
<dbReference type="AlphaFoldDB" id="A0AAV8T1H2"/>
<dbReference type="EMBL" id="JAIWQS010000007">
    <property type="protein sequence ID" value="KAJ8760602.1"/>
    <property type="molecule type" value="Genomic_DNA"/>
</dbReference>
<dbReference type="Proteomes" id="UP001159364">
    <property type="component" value="Linkage Group LG07"/>
</dbReference>
<evidence type="ECO:0000313" key="2">
    <source>
        <dbReference type="EMBL" id="KAJ8760602.1"/>
    </source>
</evidence>
<protein>
    <submittedName>
        <fullName evidence="2">Uncharacterized protein</fullName>
    </submittedName>
</protein>
<gene>
    <name evidence="2" type="ORF">K2173_015269</name>
</gene>
<accession>A0AAV8T1H2</accession>
<comment type="caution">
    <text evidence="2">The sequence shown here is derived from an EMBL/GenBank/DDBJ whole genome shotgun (WGS) entry which is preliminary data.</text>
</comment>
<keyword evidence="1" id="KW-0472">Membrane</keyword>
<feature type="transmembrane region" description="Helical" evidence="1">
    <location>
        <begin position="6"/>
        <end position="31"/>
    </location>
</feature>
<proteinExistence type="predicted"/>
<keyword evidence="3" id="KW-1185">Reference proteome</keyword>